<dbReference type="GO" id="GO:0005267">
    <property type="term" value="F:potassium channel activity"/>
    <property type="evidence" value="ECO:0007669"/>
    <property type="project" value="UniProtKB-KW"/>
</dbReference>
<keyword evidence="4" id="KW-0812">Transmembrane</keyword>
<evidence type="ECO:0000256" key="7">
    <source>
        <dbReference type="ARBA" id="ARBA00022989"/>
    </source>
</evidence>
<organism evidence="12 13">
    <name type="scientific">Physocladia obscura</name>
    <dbReference type="NCBI Taxonomy" id="109957"/>
    <lineage>
        <taxon>Eukaryota</taxon>
        <taxon>Fungi</taxon>
        <taxon>Fungi incertae sedis</taxon>
        <taxon>Chytridiomycota</taxon>
        <taxon>Chytridiomycota incertae sedis</taxon>
        <taxon>Chytridiomycetes</taxon>
        <taxon>Chytridiales</taxon>
        <taxon>Chytriomycetaceae</taxon>
        <taxon>Physocladia</taxon>
    </lineage>
</organism>
<dbReference type="Proteomes" id="UP001211907">
    <property type="component" value="Unassembled WGS sequence"/>
</dbReference>
<keyword evidence="6" id="KW-0630">Potassium</keyword>
<dbReference type="PANTHER" id="PTHR10027">
    <property type="entry name" value="CALCIUM-ACTIVATED POTASSIUM CHANNEL ALPHA CHAIN"/>
    <property type="match status" value="1"/>
</dbReference>
<gene>
    <name evidence="12" type="ORF">HK100_012850</name>
</gene>
<comment type="subcellular location">
    <subcellularLocation>
        <location evidence="1">Membrane</location>
        <topology evidence="1">Multi-pass membrane protein</topology>
    </subcellularLocation>
</comment>
<sequence length="367" mass="40916">MKRAGSVPLLNQEFILGYPVAPYQDSTIPQCKLLAQMSNLDDLVVQSASDWIGHVLVCTGSFDLFKFVCGMRSSHLEFHYRILFLANRKPTPTEFETLSMFPEISYIVGDPRSKKVLLNAGLRGCTKVAVVNMGTYSSGEFAGSEAIMISYLIHHMFKRGELLHHKNVIIEVTRRPHISYLQPSPTTTHRSYKKIVHNALQKISRSVVGFGSKNIENRENKRGSLRAAFEKNIAGEVPYFYTPVFAAGRVVSASMLDSILFQLYKSPWMLEIILLMCGVDRNLGEGVSALFPGATKSWIGQISVPESFVGKTYGELYEEMCGNQGIVPMGIYRAISADLKNKLPYVYTNPMPGVLLMEGDLLFILAP</sequence>
<keyword evidence="8" id="KW-0406">Ion transport</keyword>
<dbReference type="Pfam" id="PF22614">
    <property type="entry name" value="Slo-like_RCK"/>
    <property type="match status" value="1"/>
</dbReference>
<evidence type="ECO:0000256" key="8">
    <source>
        <dbReference type="ARBA" id="ARBA00023065"/>
    </source>
</evidence>
<protein>
    <recommendedName>
        <fullName evidence="11">RCK N-terminal domain-containing protein</fullName>
    </recommendedName>
</protein>
<dbReference type="InterPro" id="IPR003148">
    <property type="entry name" value="RCK_N"/>
</dbReference>
<proteinExistence type="predicted"/>
<evidence type="ECO:0000313" key="12">
    <source>
        <dbReference type="EMBL" id="KAJ3120311.1"/>
    </source>
</evidence>
<keyword evidence="7" id="KW-1133">Transmembrane helix</keyword>
<evidence type="ECO:0000256" key="4">
    <source>
        <dbReference type="ARBA" id="ARBA00022692"/>
    </source>
</evidence>
<evidence type="ECO:0000313" key="13">
    <source>
        <dbReference type="Proteomes" id="UP001211907"/>
    </source>
</evidence>
<evidence type="ECO:0000256" key="9">
    <source>
        <dbReference type="ARBA" id="ARBA00023136"/>
    </source>
</evidence>
<keyword evidence="10" id="KW-0407">Ion channel</keyword>
<dbReference type="EMBL" id="JADGJH010000976">
    <property type="protein sequence ID" value="KAJ3120311.1"/>
    <property type="molecule type" value="Genomic_DNA"/>
</dbReference>
<keyword evidence="9" id="KW-0472">Membrane</keyword>
<evidence type="ECO:0000256" key="1">
    <source>
        <dbReference type="ARBA" id="ARBA00004141"/>
    </source>
</evidence>
<comment type="caution">
    <text evidence="12">The sequence shown here is derived from an EMBL/GenBank/DDBJ whole genome shotgun (WGS) entry which is preliminary data.</text>
</comment>
<keyword evidence="5" id="KW-0631">Potassium channel</keyword>
<keyword evidence="3" id="KW-0633">Potassium transport</keyword>
<dbReference type="Gene3D" id="3.40.50.720">
    <property type="entry name" value="NAD(P)-binding Rossmann-like Domain"/>
    <property type="match status" value="1"/>
</dbReference>
<evidence type="ECO:0000256" key="10">
    <source>
        <dbReference type="ARBA" id="ARBA00023303"/>
    </source>
</evidence>
<dbReference type="PANTHER" id="PTHR10027:SF10">
    <property type="entry name" value="SLOWPOKE 2, ISOFORM D"/>
    <property type="match status" value="1"/>
</dbReference>
<evidence type="ECO:0000256" key="6">
    <source>
        <dbReference type="ARBA" id="ARBA00022958"/>
    </source>
</evidence>
<keyword evidence="2" id="KW-0813">Transport</keyword>
<dbReference type="AlphaFoldDB" id="A0AAD5SZ57"/>
<dbReference type="GO" id="GO:0016020">
    <property type="term" value="C:membrane"/>
    <property type="evidence" value="ECO:0007669"/>
    <property type="project" value="UniProtKB-SubCell"/>
</dbReference>
<keyword evidence="13" id="KW-1185">Reference proteome</keyword>
<dbReference type="InterPro" id="IPR047871">
    <property type="entry name" value="K_chnl_Slo-like"/>
</dbReference>
<evidence type="ECO:0000256" key="3">
    <source>
        <dbReference type="ARBA" id="ARBA00022538"/>
    </source>
</evidence>
<accession>A0AAD5SZ57</accession>
<name>A0AAD5SZ57_9FUNG</name>
<reference evidence="12" key="1">
    <citation type="submission" date="2020-05" db="EMBL/GenBank/DDBJ databases">
        <title>Phylogenomic resolution of chytrid fungi.</title>
        <authorList>
            <person name="Stajich J.E."/>
            <person name="Amses K."/>
            <person name="Simmons R."/>
            <person name="Seto K."/>
            <person name="Myers J."/>
            <person name="Bonds A."/>
            <person name="Quandt C.A."/>
            <person name="Barry K."/>
            <person name="Liu P."/>
            <person name="Grigoriev I."/>
            <person name="Longcore J.E."/>
            <person name="James T.Y."/>
        </authorList>
    </citation>
    <scope>NUCLEOTIDE SEQUENCE</scope>
    <source>
        <strain evidence="12">JEL0513</strain>
    </source>
</reference>
<evidence type="ECO:0000259" key="11">
    <source>
        <dbReference type="Pfam" id="PF22614"/>
    </source>
</evidence>
<evidence type="ECO:0000256" key="5">
    <source>
        <dbReference type="ARBA" id="ARBA00022826"/>
    </source>
</evidence>
<feature type="domain" description="RCK N-terminal" evidence="11">
    <location>
        <begin position="53"/>
        <end position="162"/>
    </location>
</feature>
<evidence type="ECO:0000256" key="2">
    <source>
        <dbReference type="ARBA" id="ARBA00022448"/>
    </source>
</evidence>